<dbReference type="EMBL" id="LGUV01000370">
    <property type="protein sequence ID" value="KOG45214.1"/>
    <property type="molecule type" value="Genomic_DNA"/>
</dbReference>
<comment type="catalytic activity">
    <reaction evidence="1">
        <text>ATP + protein L-histidine = ADP + protein N-phospho-L-histidine.</text>
        <dbReference type="EC" id="2.7.13.3"/>
    </reaction>
</comment>
<dbReference type="InterPro" id="IPR036097">
    <property type="entry name" value="HisK_dim/P_sf"/>
</dbReference>
<feature type="transmembrane region" description="Helical" evidence="11">
    <location>
        <begin position="20"/>
        <end position="45"/>
    </location>
</feature>
<dbReference type="CDD" id="cd00082">
    <property type="entry name" value="HisKA"/>
    <property type="match status" value="1"/>
</dbReference>
<evidence type="ECO:0000259" key="13">
    <source>
        <dbReference type="PROSITE" id="PS50885"/>
    </source>
</evidence>
<dbReference type="InterPro" id="IPR005467">
    <property type="entry name" value="His_kinase_dom"/>
</dbReference>
<dbReference type="PANTHER" id="PTHR45436:SF5">
    <property type="entry name" value="SENSOR HISTIDINE KINASE TRCS"/>
    <property type="match status" value="1"/>
</dbReference>
<keyword evidence="4" id="KW-0597">Phosphoprotein</keyword>
<dbReference type="SMART" id="SM00388">
    <property type="entry name" value="HisKA"/>
    <property type="match status" value="1"/>
</dbReference>
<dbReference type="Pfam" id="PF00672">
    <property type="entry name" value="HAMP"/>
    <property type="match status" value="1"/>
</dbReference>
<dbReference type="PANTHER" id="PTHR45436">
    <property type="entry name" value="SENSOR HISTIDINE KINASE YKOH"/>
    <property type="match status" value="1"/>
</dbReference>
<dbReference type="PROSITE" id="PS50109">
    <property type="entry name" value="HIS_KIN"/>
    <property type="match status" value="1"/>
</dbReference>
<dbReference type="InterPro" id="IPR003594">
    <property type="entry name" value="HATPase_dom"/>
</dbReference>
<feature type="region of interest" description="Disordered" evidence="10">
    <location>
        <begin position="310"/>
        <end position="350"/>
    </location>
</feature>
<dbReference type="Pfam" id="PF00512">
    <property type="entry name" value="HisKA"/>
    <property type="match status" value="1"/>
</dbReference>
<feature type="compositionally biased region" description="Gly residues" evidence="10">
    <location>
        <begin position="320"/>
        <end position="341"/>
    </location>
</feature>
<dbReference type="Gene3D" id="3.30.565.10">
    <property type="entry name" value="Histidine kinase-like ATPase, C-terminal domain"/>
    <property type="match status" value="1"/>
</dbReference>
<keyword evidence="9" id="KW-0902">Two-component regulatory system</keyword>
<organism evidence="14 15">
    <name type="scientific">Streptomyces virginiae</name>
    <name type="common">Streptomyces cinnamonensis</name>
    <dbReference type="NCBI Taxonomy" id="1961"/>
    <lineage>
        <taxon>Bacteria</taxon>
        <taxon>Bacillati</taxon>
        <taxon>Actinomycetota</taxon>
        <taxon>Actinomycetes</taxon>
        <taxon>Kitasatosporales</taxon>
        <taxon>Streptomycetaceae</taxon>
        <taxon>Streptomyces</taxon>
    </lineage>
</organism>
<dbReference type="InterPro" id="IPR036890">
    <property type="entry name" value="HATPase_C_sf"/>
</dbReference>
<dbReference type="PROSITE" id="PS50885">
    <property type="entry name" value="HAMP"/>
    <property type="match status" value="1"/>
</dbReference>
<gene>
    <name evidence="14" type="ORF">ADK75_32960</name>
</gene>
<evidence type="ECO:0000256" key="2">
    <source>
        <dbReference type="ARBA" id="ARBA00004236"/>
    </source>
</evidence>
<keyword evidence="5" id="KW-0808">Transferase</keyword>
<dbReference type="AlphaFoldDB" id="A0A0L8M4G1"/>
<reference evidence="15" key="1">
    <citation type="submission" date="2015-07" db="EMBL/GenBank/DDBJ databases">
        <authorList>
            <consortium name="Consortium for Microbial Forensics and Genomics (microFORGE)"/>
            <person name="Knight B.M."/>
            <person name="Roberts D.P."/>
            <person name="Lin D."/>
            <person name="Hari K."/>
            <person name="Fletcher J."/>
            <person name="Melcher U."/>
            <person name="Blagden T."/>
            <person name="Winegar R.A."/>
        </authorList>
    </citation>
    <scope>NUCLEOTIDE SEQUENCE [LARGE SCALE GENOMIC DNA]</scope>
    <source>
        <strain evidence="15">NRRL B-1447</strain>
    </source>
</reference>
<dbReference type="SMART" id="SM00387">
    <property type="entry name" value="HATPase_c"/>
    <property type="match status" value="1"/>
</dbReference>
<proteinExistence type="predicted"/>
<keyword evidence="8 11" id="KW-1133">Transmembrane helix</keyword>
<evidence type="ECO:0000256" key="4">
    <source>
        <dbReference type="ARBA" id="ARBA00022553"/>
    </source>
</evidence>
<dbReference type="SUPFAM" id="SSF55874">
    <property type="entry name" value="ATPase domain of HSP90 chaperone/DNA topoisomerase II/histidine kinase"/>
    <property type="match status" value="1"/>
</dbReference>
<evidence type="ECO:0000256" key="1">
    <source>
        <dbReference type="ARBA" id="ARBA00000085"/>
    </source>
</evidence>
<evidence type="ECO:0000256" key="5">
    <source>
        <dbReference type="ARBA" id="ARBA00022679"/>
    </source>
</evidence>
<sequence>MSTVRLLPRPWWPARVPLRWKIAALAAATACLVALTVGVLVHLWTAGDIRDRAGMEATNSVYSAMDVYRRTGTLAGGAELDPAELPAVLRHPSDGDRRRVAYDGHVEGNLGPSVWGAQRVDGPGSPVLAVRINMSPQLHDLRRLDASMAVASLVSLAAALPLAVYGAGLVARRLRRVAETAARISGGDLDARTGARTDGGEAHARGRDEVTDIAATVDLMADSLGRRLRIERQFTADVAHELRTPVGGLLAAADLLPPGETEDLLRARVRDLRGLVEDLLEISRLDAGAEAPVPARVPLAAVVREAVARTGLDTEVETGEPGGPGESEGSGESGDFGGSGESGDPVETDPRRLERIVGNLVVNAHRHGRTPVRVTVAGRTVVVRDHGPGFPADLLLDGPRRFRTGATERGTGHGLGLTIALGQARVLGAELRLDNAPDGGAVATLRLPL</sequence>
<dbReference type="PATRIC" id="fig|1961.12.peg.7277"/>
<protein>
    <recommendedName>
        <fullName evidence="3">histidine kinase</fullName>
        <ecNumber evidence="3">2.7.13.3</ecNumber>
    </recommendedName>
</protein>
<dbReference type="CDD" id="cd06225">
    <property type="entry name" value="HAMP"/>
    <property type="match status" value="1"/>
</dbReference>
<dbReference type="EC" id="2.7.13.3" evidence="3"/>
<dbReference type="Pfam" id="PF02518">
    <property type="entry name" value="HATPase_c"/>
    <property type="match status" value="1"/>
</dbReference>
<evidence type="ECO:0000256" key="7">
    <source>
        <dbReference type="ARBA" id="ARBA00022777"/>
    </source>
</evidence>
<evidence type="ECO:0000313" key="14">
    <source>
        <dbReference type="EMBL" id="KOG45214.1"/>
    </source>
</evidence>
<name>A0A0L8M4G1_STRVG</name>
<dbReference type="InterPro" id="IPR003661">
    <property type="entry name" value="HisK_dim/P_dom"/>
</dbReference>
<keyword evidence="6 11" id="KW-0812">Transmembrane</keyword>
<keyword evidence="7 14" id="KW-0418">Kinase</keyword>
<feature type="domain" description="HAMP" evidence="13">
    <location>
        <begin position="168"/>
        <end position="229"/>
    </location>
</feature>
<dbReference type="Proteomes" id="UP000037084">
    <property type="component" value="Unassembled WGS sequence"/>
</dbReference>
<dbReference type="InterPro" id="IPR003660">
    <property type="entry name" value="HAMP_dom"/>
</dbReference>
<evidence type="ECO:0000256" key="8">
    <source>
        <dbReference type="ARBA" id="ARBA00022989"/>
    </source>
</evidence>
<dbReference type="GO" id="GO:0000155">
    <property type="term" value="F:phosphorelay sensor kinase activity"/>
    <property type="evidence" value="ECO:0007669"/>
    <property type="project" value="InterPro"/>
</dbReference>
<comment type="subcellular location">
    <subcellularLocation>
        <location evidence="2">Cell membrane</location>
    </subcellularLocation>
</comment>
<dbReference type="GO" id="GO:0005886">
    <property type="term" value="C:plasma membrane"/>
    <property type="evidence" value="ECO:0007669"/>
    <property type="project" value="UniProtKB-SubCell"/>
</dbReference>
<evidence type="ECO:0000256" key="6">
    <source>
        <dbReference type="ARBA" id="ARBA00022692"/>
    </source>
</evidence>
<dbReference type="InterPro" id="IPR050428">
    <property type="entry name" value="TCS_sensor_his_kinase"/>
</dbReference>
<dbReference type="SUPFAM" id="SSF47384">
    <property type="entry name" value="Homodimeric domain of signal transducing histidine kinase"/>
    <property type="match status" value="1"/>
</dbReference>
<evidence type="ECO:0000256" key="9">
    <source>
        <dbReference type="ARBA" id="ARBA00023012"/>
    </source>
</evidence>
<comment type="caution">
    <text evidence="14">The sequence shown here is derived from an EMBL/GenBank/DDBJ whole genome shotgun (WGS) entry which is preliminary data.</text>
</comment>
<dbReference type="Gene3D" id="6.10.340.10">
    <property type="match status" value="1"/>
</dbReference>
<evidence type="ECO:0000256" key="3">
    <source>
        <dbReference type="ARBA" id="ARBA00012438"/>
    </source>
</evidence>
<accession>A0A0L8M4G1</accession>
<evidence type="ECO:0000313" key="15">
    <source>
        <dbReference type="Proteomes" id="UP000037084"/>
    </source>
</evidence>
<evidence type="ECO:0000256" key="10">
    <source>
        <dbReference type="SAM" id="MobiDB-lite"/>
    </source>
</evidence>
<evidence type="ECO:0000256" key="11">
    <source>
        <dbReference type="SAM" id="Phobius"/>
    </source>
</evidence>
<dbReference type="Gene3D" id="1.10.287.130">
    <property type="match status" value="1"/>
</dbReference>
<keyword evidence="11" id="KW-0472">Membrane</keyword>
<dbReference type="SMART" id="SM00304">
    <property type="entry name" value="HAMP"/>
    <property type="match status" value="1"/>
</dbReference>
<feature type="transmembrane region" description="Helical" evidence="11">
    <location>
        <begin position="148"/>
        <end position="171"/>
    </location>
</feature>
<feature type="domain" description="Histidine kinase" evidence="12">
    <location>
        <begin position="237"/>
        <end position="449"/>
    </location>
</feature>
<evidence type="ECO:0000259" key="12">
    <source>
        <dbReference type="PROSITE" id="PS50109"/>
    </source>
</evidence>